<dbReference type="Pfam" id="PF15135">
    <property type="entry name" value="UPF0515"/>
    <property type="match status" value="1"/>
</dbReference>
<dbReference type="AlphaFoldDB" id="A0A8C5P936"/>
<dbReference type="GO" id="GO:0043022">
    <property type="term" value="F:ribosome binding"/>
    <property type="evidence" value="ECO:0007669"/>
    <property type="project" value="TreeGrafter"/>
</dbReference>
<dbReference type="GO" id="GO:0075523">
    <property type="term" value="P:viral translational frameshifting"/>
    <property type="evidence" value="ECO:0007669"/>
    <property type="project" value="TreeGrafter"/>
</dbReference>
<protein>
    <submittedName>
        <fullName evidence="7">Shiftless antiviral inhibitor of ribosomal frameshifting</fullName>
    </submittedName>
</protein>
<reference evidence="7" key="2">
    <citation type="submission" date="2025-09" db="UniProtKB">
        <authorList>
            <consortium name="Ensembl"/>
        </authorList>
    </citation>
    <scope>IDENTIFICATION</scope>
</reference>
<dbReference type="Proteomes" id="UP000694569">
    <property type="component" value="Unplaced"/>
</dbReference>
<dbReference type="Ensembl" id="ENSLLET00000007267.1">
    <property type="protein sequence ID" value="ENSLLEP00000006979.1"/>
    <property type="gene ID" value="ENSLLEG00000004415.1"/>
</dbReference>
<comment type="similarity">
    <text evidence="3">Belongs to the SHFL family.</text>
</comment>
<evidence type="ECO:0000256" key="2">
    <source>
        <dbReference type="ARBA" id="ARBA00004201"/>
    </source>
</evidence>
<dbReference type="GO" id="GO:0045087">
    <property type="term" value="P:innate immune response"/>
    <property type="evidence" value="ECO:0007669"/>
    <property type="project" value="TreeGrafter"/>
</dbReference>
<evidence type="ECO:0000313" key="7">
    <source>
        <dbReference type="Ensembl" id="ENSLLEP00000006979.1"/>
    </source>
</evidence>
<keyword evidence="5" id="KW-0694">RNA-binding</keyword>
<dbReference type="GO" id="GO:0005634">
    <property type="term" value="C:nucleus"/>
    <property type="evidence" value="ECO:0007669"/>
    <property type="project" value="UniProtKB-SubCell"/>
</dbReference>
<dbReference type="PANTHER" id="PTHR16135">
    <property type="entry name" value="REPRESSOR OF YIELD OF DENV PROTEIN"/>
    <property type="match status" value="1"/>
</dbReference>
<keyword evidence="6" id="KW-0539">Nucleus</keyword>
<reference evidence="7" key="1">
    <citation type="submission" date="2025-08" db="UniProtKB">
        <authorList>
            <consortium name="Ensembl"/>
        </authorList>
    </citation>
    <scope>IDENTIFICATION</scope>
</reference>
<dbReference type="PANTHER" id="PTHR16135:SF2">
    <property type="entry name" value="SHIFTLESS ANTIVIRAL INHIBITOR OF RIBOSOMAL FRAMESHIFTING PROTEIN"/>
    <property type="match status" value="1"/>
</dbReference>
<organism evidence="7 8">
    <name type="scientific">Leptobrachium leishanense</name>
    <name type="common">Leishan spiny toad</name>
    <dbReference type="NCBI Taxonomy" id="445787"/>
    <lineage>
        <taxon>Eukaryota</taxon>
        <taxon>Metazoa</taxon>
        <taxon>Chordata</taxon>
        <taxon>Craniata</taxon>
        <taxon>Vertebrata</taxon>
        <taxon>Euteleostomi</taxon>
        <taxon>Amphibia</taxon>
        <taxon>Batrachia</taxon>
        <taxon>Anura</taxon>
        <taxon>Pelobatoidea</taxon>
        <taxon>Megophryidae</taxon>
        <taxon>Leptobrachium</taxon>
    </lineage>
</organism>
<evidence type="ECO:0000256" key="5">
    <source>
        <dbReference type="ARBA" id="ARBA00022884"/>
    </source>
</evidence>
<evidence type="ECO:0000256" key="4">
    <source>
        <dbReference type="ARBA" id="ARBA00022490"/>
    </source>
</evidence>
<dbReference type="GeneTree" id="ENSGT00390000005065"/>
<dbReference type="GO" id="GO:1990825">
    <property type="term" value="F:sequence-specific mRNA binding"/>
    <property type="evidence" value="ECO:0007669"/>
    <property type="project" value="TreeGrafter"/>
</dbReference>
<keyword evidence="8" id="KW-1185">Reference proteome</keyword>
<keyword evidence="4" id="KW-0963">Cytoplasm</keyword>
<evidence type="ECO:0000256" key="6">
    <source>
        <dbReference type="ARBA" id="ARBA00023242"/>
    </source>
</evidence>
<accession>A0A8C5P936</accession>
<sequence length="311" mass="35538">MQAQRQEELQLEKSVRRLREKFYGKISVETAVLLMRRFTNNHKLVCQFIILCKDELDAIGPDEINTLRNDVAAMTVINNINNSNAAPQDLARDQDIQNVARRLHGLALTVENVRMFNNASANRIPSEDRQFACGDCDRMWWRRVPQRKEVSKCRRCRQKYDPVPRDRMWGIAEFHCVSCSRVFKGHAQMGVSGPCYNCGTTVMPRLILPPRRNSGPRTRNPHSCYAEDCYNRREPHIPGLHCVHPRSRARLNLSRVLHASELHISTGSTVATCLSQGSLTQCDIDDIIMASIKEESEEESDDSQSRAFQSS</sequence>
<comment type="subcellular location">
    <subcellularLocation>
        <location evidence="2">Cytoplasm</location>
        <location evidence="2">P-body</location>
    </subcellularLocation>
    <subcellularLocation>
        <location evidence="1">Nucleus</location>
    </subcellularLocation>
</comment>
<dbReference type="InterPro" id="IPR026795">
    <property type="entry name" value="SHFL"/>
</dbReference>
<evidence type="ECO:0000256" key="1">
    <source>
        <dbReference type="ARBA" id="ARBA00004123"/>
    </source>
</evidence>
<evidence type="ECO:0000256" key="3">
    <source>
        <dbReference type="ARBA" id="ARBA00005469"/>
    </source>
</evidence>
<dbReference type="GO" id="GO:0000932">
    <property type="term" value="C:P-body"/>
    <property type="evidence" value="ECO:0007669"/>
    <property type="project" value="UniProtKB-SubCell"/>
</dbReference>
<name>A0A8C5P936_9ANUR</name>
<proteinExistence type="inferred from homology"/>
<gene>
    <name evidence="7" type="primary">SHFL</name>
</gene>
<evidence type="ECO:0000313" key="8">
    <source>
        <dbReference type="Proteomes" id="UP000694569"/>
    </source>
</evidence>
<dbReference type="OrthoDB" id="9423182at2759"/>